<dbReference type="GO" id="GO:0008757">
    <property type="term" value="F:S-adenosylmethionine-dependent methyltransferase activity"/>
    <property type="evidence" value="ECO:0007669"/>
    <property type="project" value="InterPro"/>
</dbReference>
<dbReference type="GO" id="GO:0032259">
    <property type="term" value="P:methylation"/>
    <property type="evidence" value="ECO:0007669"/>
    <property type="project" value="UniProtKB-KW"/>
</dbReference>
<keyword evidence="2" id="KW-0489">Methyltransferase</keyword>
<feature type="domain" description="Methyltransferase type 11" evidence="1">
    <location>
        <begin position="51"/>
        <end position="101"/>
    </location>
</feature>
<evidence type="ECO:0000313" key="2">
    <source>
        <dbReference type="EMBL" id="RYB02590.1"/>
    </source>
</evidence>
<dbReference type="EMBL" id="QYBC01000019">
    <property type="protein sequence ID" value="RYB02590.1"/>
    <property type="molecule type" value="Genomic_DNA"/>
</dbReference>
<name>A0A4Q2RC62_9HYPH</name>
<evidence type="ECO:0000259" key="1">
    <source>
        <dbReference type="Pfam" id="PF08241"/>
    </source>
</evidence>
<proteinExistence type="predicted"/>
<dbReference type="Proteomes" id="UP000289411">
    <property type="component" value="Unassembled WGS sequence"/>
</dbReference>
<keyword evidence="3" id="KW-1185">Reference proteome</keyword>
<reference evidence="2 3" key="1">
    <citation type="submission" date="2018-09" db="EMBL/GenBank/DDBJ databases">
        <authorList>
            <person name="Grouzdev D.S."/>
            <person name="Krutkina M.S."/>
        </authorList>
    </citation>
    <scope>NUCLEOTIDE SEQUENCE [LARGE SCALE GENOMIC DNA]</scope>
    <source>
        <strain evidence="2 3">RmlP001</strain>
    </source>
</reference>
<reference evidence="2 3" key="2">
    <citation type="submission" date="2019-02" db="EMBL/GenBank/DDBJ databases">
        <title>'Lichenibacterium ramalinii' gen. nov. sp. nov., 'Lichenibacterium minor' gen. nov. sp. nov.</title>
        <authorList>
            <person name="Pankratov T."/>
        </authorList>
    </citation>
    <scope>NUCLEOTIDE SEQUENCE [LARGE SCALE GENOMIC DNA]</scope>
    <source>
        <strain evidence="2 3">RmlP001</strain>
    </source>
</reference>
<dbReference type="Pfam" id="PF08241">
    <property type="entry name" value="Methyltransf_11"/>
    <property type="match status" value="1"/>
</dbReference>
<dbReference type="OrthoDB" id="9796760at2"/>
<protein>
    <submittedName>
        <fullName evidence="2">SAM-dependent methyltransferase</fullName>
    </submittedName>
</protein>
<comment type="caution">
    <text evidence="2">The sequence shown here is derived from an EMBL/GenBank/DDBJ whole genome shotgun (WGS) entry which is preliminary data.</text>
</comment>
<evidence type="ECO:0000313" key="3">
    <source>
        <dbReference type="Proteomes" id="UP000289411"/>
    </source>
</evidence>
<dbReference type="Gene3D" id="3.40.50.150">
    <property type="entry name" value="Vaccinia Virus protein VP39"/>
    <property type="match status" value="1"/>
</dbReference>
<dbReference type="InterPro" id="IPR013216">
    <property type="entry name" value="Methyltransf_11"/>
</dbReference>
<gene>
    <name evidence="2" type="ORF">D3272_20775</name>
</gene>
<dbReference type="CDD" id="cd02440">
    <property type="entry name" value="AdoMet_MTases"/>
    <property type="match status" value="1"/>
</dbReference>
<dbReference type="AlphaFoldDB" id="A0A4Q2RC62"/>
<accession>A0A4Q2RC62</accession>
<dbReference type="RefSeq" id="WP_129221125.1">
    <property type="nucleotide sequence ID" value="NZ_QYBC01000019.1"/>
</dbReference>
<sequence>MTFAAPARGGARRFLNAGSGFRTRAPTAPFDATDWMETTVDVDPATEPDVVCSLVDMRAALPDGSFDAVLSSHSLEHLYGFEVVEALREFRRVLRPDGFALVTCPDLDAVAAAVSRHGLGHVAYVAPAGPITLHDMIFGHSRSIQDGVTAMAHRTGFTARSLGEVALEAGFPEVAVGPGNAYDLWGVFGMPETDHAGLAALLARTSAAGLWAPTTAGDGR</sequence>
<keyword evidence="2" id="KW-0808">Transferase</keyword>
<dbReference type="InterPro" id="IPR029063">
    <property type="entry name" value="SAM-dependent_MTases_sf"/>
</dbReference>
<dbReference type="SUPFAM" id="SSF53335">
    <property type="entry name" value="S-adenosyl-L-methionine-dependent methyltransferases"/>
    <property type="match status" value="1"/>
</dbReference>
<organism evidence="2 3">
    <name type="scientific">Lichenibacterium ramalinae</name>
    <dbReference type="NCBI Taxonomy" id="2316527"/>
    <lineage>
        <taxon>Bacteria</taxon>
        <taxon>Pseudomonadati</taxon>
        <taxon>Pseudomonadota</taxon>
        <taxon>Alphaproteobacteria</taxon>
        <taxon>Hyphomicrobiales</taxon>
        <taxon>Lichenihabitantaceae</taxon>
        <taxon>Lichenibacterium</taxon>
    </lineage>
</organism>